<evidence type="ECO:0000313" key="3">
    <source>
        <dbReference type="Proteomes" id="UP000228510"/>
    </source>
</evidence>
<accession>A0A2H0V0J9</accession>
<evidence type="ECO:0000256" key="1">
    <source>
        <dbReference type="SAM" id="Phobius"/>
    </source>
</evidence>
<keyword evidence="1" id="KW-0812">Transmembrane</keyword>
<feature type="transmembrane region" description="Helical" evidence="1">
    <location>
        <begin position="12"/>
        <end position="35"/>
    </location>
</feature>
<keyword evidence="1" id="KW-1133">Transmembrane helix</keyword>
<organism evidence="2 3">
    <name type="scientific">Candidatus Falkowbacteria bacterium CG10_big_fil_rev_8_21_14_0_10_44_15</name>
    <dbReference type="NCBI Taxonomy" id="1974569"/>
    <lineage>
        <taxon>Bacteria</taxon>
        <taxon>Candidatus Falkowiibacteriota</taxon>
    </lineage>
</organism>
<dbReference type="Proteomes" id="UP000228510">
    <property type="component" value="Unassembled WGS sequence"/>
</dbReference>
<evidence type="ECO:0000313" key="2">
    <source>
        <dbReference type="EMBL" id="PIR92614.1"/>
    </source>
</evidence>
<dbReference type="AlphaFoldDB" id="A0A2H0V0J9"/>
<comment type="caution">
    <text evidence="2">The sequence shown here is derived from an EMBL/GenBank/DDBJ whole genome shotgun (WGS) entry which is preliminary data.</text>
</comment>
<name>A0A2H0V0J9_9BACT</name>
<proteinExistence type="predicted"/>
<reference evidence="3" key="1">
    <citation type="submission" date="2017-09" db="EMBL/GenBank/DDBJ databases">
        <title>Depth-based differentiation of microbial function through sediment-hosted aquifers and enrichment of novel symbionts in the deep terrestrial subsurface.</title>
        <authorList>
            <person name="Probst A.J."/>
            <person name="Ladd B."/>
            <person name="Jarett J.K."/>
            <person name="Geller-Mcgrath D.E."/>
            <person name="Sieber C.M.K."/>
            <person name="Emerson J.B."/>
            <person name="Anantharaman K."/>
            <person name="Thomas B.C."/>
            <person name="Malmstrom R."/>
            <person name="Stieglmeier M."/>
            <person name="Klingl A."/>
            <person name="Woyke T."/>
            <person name="Ryan C.M."/>
            <person name="Banfield J.F."/>
        </authorList>
    </citation>
    <scope>NUCLEOTIDE SEQUENCE [LARGE SCALE GENOMIC DNA]</scope>
</reference>
<dbReference type="EMBL" id="PFAT01000012">
    <property type="protein sequence ID" value="PIR92614.1"/>
    <property type="molecule type" value="Genomic_DNA"/>
</dbReference>
<sequence>MSFKKIKIINNQCGITLILTLIVMSLLLFLGTYFISFALTDLKISRSHAQAEQGYYLAEAGLHETMYKLKNDDSYRIPFETDPSWSTTLTRANVFGANDSYAVNIQNTGQAHAELSASSSIALFSSEVQRVTQTNVFKALGQSAVQDSAGYADGNVDISFSVVNFYDGSAHSNNDFNINGASTVRVDKDLNAVRNYIKSQFSTVTITGAIHSANNQPAAEPITMPAVDFDSASPNSYKNQAIASGSYYTANDFETLLRNNQNLTLNNAVTYVEGDVQIHGNQNLTVNGLLVVGRDLIVGKDLCWWWGFLQGRCGASSITVNHAAGQPSGILAKRKIYFESFSGAMDLNGVVYANDQLSVTGIPLGLTFNAHGGLIGRKLTITSVWRPINLYHDNAILTEVLGATEFSPVINVEHWEEEY</sequence>
<evidence type="ECO:0008006" key="4">
    <source>
        <dbReference type="Google" id="ProtNLM"/>
    </source>
</evidence>
<gene>
    <name evidence="2" type="ORF">COU01_00760</name>
</gene>
<keyword evidence="1" id="KW-0472">Membrane</keyword>
<protein>
    <recommendedName>
        <fullName evidence="4">Type 4 fimbrial biogenesis protein PilX N-terminal domain-containing protein</fullName>
    </recommendedName>
</protein>